<reference evidence="2 3" key="1">
    <citation type="submission" date="2014-09" db="EMBL/GenBank/DDBJ databases">
        <title>Sporocytophaga myxococcoides PG-01 genome sequencing.</title>
        <authorList>
            <person name="Liu L."/>
            <person name="Gao P.J."/>
            <person name="Chen G.J."/>
            <person name="Wang L.S."/>
        </authorList>
    </citation>
    <scope>NUCLEOTIDE SEQUENCE [LARGE SCALE GENOMIC DNA]</scope>
    <source>
        <strain evidence="2 3">PG-01</strain>
    </source>
</reference>
<evidence type="ECO:0000313" key="2">
    <source>
        <dbReference type="EMBL" id="GAL83203.1"/>
    </source>
</evidence>
<dbReference type="Pfam" id="PF01370">
    <property type="entry name" value="Epimerase"/>
    <property type="match status" value="1"/>
</dbReference>
<gene>
    <name evidence="2" type="ORF">MYP_429</name>
</gene>
<dbReference type="AlphaFoldDB" id="A0A098LA33"/>
<protein>
    <submittedName>
        <fullName evidence="2">Dihydroflavonol-4-reductase</fullName>
    </submittedName>
</protein>
<proteinExistence type="predicted"/>
<keyword evidence="3" id="KW-1185">Reference proteome</keyword>
<dbReference type="EMBL" id="BBLT01000001">
    <property type="protein sequence ID" value="GAL83203.1"/>
    <property type="molecule type" value="Genomic_DNA"/>
</dbReference>
<dbReference type="GO" id="GO:0004029">
    <property type="term" value="F:aldehyde dehydrogenase (NAD+) activity"/>
    <property type="evidence" value="ECO:0007669"/>
    <property type="project" value="TreeGrafter"/>
</dbReference>
<dbReference type="InterPro" id="IPR036291">
    <property type="entry name" value="NAD(P)-bd_dom_sf"/>
</dbReference>
<dbReference type="Proteomes" id="UP000030185">
    <property type="component" value="Unassembled WGS sequence"/>
</dbReference>
<dbReference type="OrthoDB" id="9803892at2"/>
<dbReference type="STRING" id="153721.MYP_429"/>
<evidence type="ECO:0000313" key="3">
    <source>
        <dbReference type="Proteomes" id="UP000030185"/>
    </source>
</evidence>
<dbReference type="PANTHER" id="PTHR48079">
    <property type="entry name" value="PROTEIN YEEZ"/>
    <property type="match status" value="1"/>
</dbReference>
<evidence type="ECO:0000259" key="1">
    <source>
        <dbReference type="Pfam" id="PF01370"/>
    </source>
</evidence>
<dbReference type="eggNOG" id="COG0451">
    <property type="taxonomic scope" value="Bacteria"/>
</dbReference>
<sequence>MTKVLLIGGTGKLGRAIIIELVKNKWDIALLIRHPNQRAIESEHGLTFFEGDILKPNSIEVAVSWSDIVINVSGYVSYKKDLNKLRAINVEGTENIVKACEKFNKKLLHTSSVVIYGSTINPDVLNEESVPVVSYKSAYAYSKIEGEKIVLDARIPRIILRPCSLISNEKSTVKNLYKFYRKGFVAGLKGGAGFALMEDVAKAYIFAIERLILQTSLKPQIYNLGGNNLKISEVFECFKKLDKRSTIYLPAGIMLFLSLFNDKILYPLFGKSLITHENFLTGNHFIYVDSSKARKELNYEITSIETSIRRIIQCSEEEEHYFNKEE</sequence>
<accession>A0A098LA33</accession>
<feature type="domain" description="NAD-dependent epimerase/dehydratase" evidence="1">
    <location>
        <begin position="4"/>
        <end position="225"/>
    </location>
</feature>
<dbReference type="InterPro" id="IPR001509">
    <property type="entry name" value="Epimerase_deHydtase"/>
</dbReference>
<dbReference type="GO" id="GO:0005737">
    <property type="term" value="C:cytoplasm"/>
    <property type="evidence" value="ECO:0007669"/>
    <property type="project" value="TreeGrafter"/>
</dbReference>
<dbReference type="InterPro" id="IPR051783">
    <property type="entry name" value="NAD(P)-dependent_oxidoreduct"/>
</dbReference>
<comment type="caution">
    <text evidence="2">The sequence shown here is derived from an EMBL/GenBank/DDBJ whole genome shotgun (WGS) entry which is preliminary data.</text>
</comment>
<name>A0A098LA33_9BACT</name>
<dbReference type="Gene3D" id="3.40.50.720">
    <property type="entry name" value="NAD(P)-binding Rossmann-like Domain"/>
    <property type="match status" value="1"/>
</dbReference>
<dbReference type="SUPFAM" id="SSF51735">
    <property type="entry name" value="NAD(P)-binding Rossmann-fold domains"/>
    <property type="match status" value="1"/>
</dbReference>
<dbReference type="RefSeq" id="WP_045457735.1">
    <property type="nucleotide sequence ID" value="NZ_BBLT01000001.1"/>
</dbReference>
<organism evidence="2 3">
    <name type="scientific">Sporocytophaga myxococcoides</name>
    <dbReference type="NCBI Taxonomy" id="153721"/>
    <lineage>
        <taxon>Bacteria</taxon>
        <taxon>Pseudomonadati</taxon>
        <taxon>Bacteroidota</taxon>
        <taxon>Cytophagia</taxon>
        <taxon>Cytophagales</taxon>
        <taxon>Cytophagaceae</taxon>
        <taxon>Sporocytophaga</taxon>
    </lineage>
</organism>
<dbReference type="PANTHER" id="PTHR48079:SF6">
    <property type="entry name" value="NAD(P)-BINDING DOMAIN-CONTAINING PROTEIN-RELATED"/>
    <property type="match status" value="1"/>
</dbReference>